<dbReference type="Pfam" id="PF01381">
    <property type="entry name" value="HTH_3"/>
    <property type="match status" value="1"/>
</dbReference>
<dbReference type="PROSITE" id="PS50943">
    <property type="entry name" value="HTH_CROC1"/>
    <property type="match status" value="1"/>
</dbReference>
<gene>
    <name evidence="2" type="ORF">ERS852573_01817</name>
</gene>
<dbReference type="CDD" id="cd00093">
    <property type="entry name" value="HTH_XRE"/>
    <property type="match status" value="1"/>
</dbReference>
<organism evidence="2 3">
    <name type="scientific">Dorea longicatena</name>
    <dbReference type="NCBI Taxonomy" id="88431"/>
    <lineage>
        <taxon>Bacteria</taxon>
        <taxon>Bacillati</taxon>
        <taxon>Bacillota</taxon>
        <taxon>Clostridia</taxon>
        <taxon>Lachnospirales</taxon>
        <taxon>Lachnospiraceae</taxon>
        <taxon>Dorea</taxon>
    </lineage>
</organism>
<dbReference type="AlphaFoldDB" id="A0A173U0Y9"/>
<dbReference type="Gene3D" id="1.10.260.40">
    <property type="entry name" value="lambda repressor-like DNA-binding domains"/>
    <property type="match status" value="1"/>
</dbReference>
<accession>A0A173U0Y9</accession>
<dbReference type="InterPro" id="IPR001387">
    <property type="entry name" value="Cro/C1-type_HTH"/>
</dbReference>
<dbReference type="InterPro" id="IPR010982">
    <property type="entry name" value="Lambda_DNA-bd_dom_sf"/>
</dbReference>
<evidence type="ECO:0000259" key="1">
    <source>
        <dbReference type="PROSITE" id="PS50943"/>
    </source>
</evidence>
<dbReference type="GO" id="GO:0003677">
    <property type="term" value="F:DNA binding"/>
    <property type="evidence" value="ECO:0007669"/>
    <property type="project" value="InterPro"/>
</dbReference>
<sequence length="122" mass="14248">MLASVKNDKVKIGDNLRIVREEKSLTQEKLAEKMDVDRQTVYRMEKGNYSMETFLVATLVLKVNLQDLLPKRYVHIEAEKSESQVDNICNEIRQMPEQDQAFVVGAMQNAKEYLEFTKKQKH</sequence>
<feature type="domain" description="HTH cro/C1-type" evidence="1">
    <location>
        <begin position="16"/>
        <end position="68"/>
    </location>
</feature>
<name>A0A173U0Y9_9FIRM</name>
<protein>
    <submittedName>
        <fullName evidence="2">Transcriptional regulator, y4mF family</fullName>
    </submittedName>
</protein>
<reference evidence="2 3" key="1">
    <citation type="submission" date="2015-09" db="EMBL/GenBank/DDBJ databases">
        <authorList>
            <consortium name="Pathogen Informatics"/>
        </authorList>
    </citation>
    <scope>NUCLEOTIDE SEQUENCE [LARGE SCALE GENOMIC DNA]</scope>
    <source>
        <strain evidence="2 3">2789STDY5834961</strain>
    </source>
</reference>
<dbReference type="RefSeq" id="WP_055214435.1">
    <property type="nucleotide sequence ID" value="NZ_CYXO01000010.1"/>
</dbReference>
<evidence type="ECO:0000313" key="2">
    <source>
        <dbReference type="EMBL" id="CUN07785.1"/>
    </source>
</evidence>
<proteinExistence type="predicted"/>
<evidence type="ECO:0000313" key="3">
    <source>
        <dbReference type="Proteomes" id="UP000095597"/>
    </source>
</evidence>
<dbReference type="Proteomes" id="UP000095597">
    <property type="component" value="Unassembled WGS sequence"/>
</dbReference>
<dbReference type="EMBL" id="CYXO01000010">
    <property type="protein sequence ID" value="CUN07785.1"/>
    <property type="molecule type" value="Genomic_DNA"/>
</dbReference>
<dbReference type="SUPFAM" id="SSF47413">
    <property type="entry name" value="lambda repressor-like DNA-binding domains"/>
    <property type="match status" value="1"/>
</dbReference>
<dbReference type="SMART" id="SM00530">
    <property type="entry name" value="HTH_XRE"/>
    <property type="match status" value="1"/>
</dbReference>